<reference evidence="2" key="2">
    <citation type="submission" date="2018-10" db="UniProtKB">
        <authorList>
            <consortium name="EnsemblPlants"/>
        </authorList>
    </citation>
    <scope>IDENTIFICATION</scope>
</reference>
<sequence length="405" mass="45410">MGRMSLHGRSRRRRRRRLNRIARAATPSQWPDLPPDLLGDVSRRLHDATDFTRLHAVCTAWRDALPTPLCRPPVFLPWLLCTVTACEGAVLHSSIKSSCRSRCGDIHVANPVGPSAARNWLATMDGTAAWLLTTDKGPGLMDLVTGAWTQLPAYDDDKSPQLENPRGIISGDGTILLYDSKRESAHKLAFMATFLRPGDVAWTQVKTTLDYSPDTGICFSATAAYHEGKILVCADVNYWCILTPDDHSVTHRLEPLTMSKHYRGWCQRNSYFLESQGQLLWVSFMVKYRYDEPTHMLSLVVHALEEGKTRWAVRDGASLGGQVLFLGSHASFAMDAAQLGVDGGCAYFIFTHDVLRYNFVDGEVSLVKNLPPDWPAIKEWDWLLPQPTIASVQEIRKRLGLQQEH</sequence>
<dbReference type="Proteomes" id="UP000019116">
    <property type="component" value="Chromosome 7D"/>
</dbReference>
<dbReference type="Gramene" id="TraesCS7D02G512300.1">
    <property type="protein sequence ID" value="TraesCS7D02G512300.1.cds1"/>
    <property type="gene ID" value="TraesCS7D02G512300"/>
</dbReference>
<dbReference type="OrthoDB" id="693576at2759"/>
<dbReference type="OMA" id="AYFIFTH"/>
<dbReference type="Gramene" id="TraesSTA7D03G04475600.1">
    <property type="protein sequence ID" value="TraesSTA7D03G04475600.1.CDS1"/>
    <property type="gene ID" value="TraesSTA7D03G04475600"/>
</dbReference>
<keyword evidence="3" id="KW-1185">Reference proteome</keyword>
<dbReference type="Gramene" id="TraesNOR7D03G04530650.1">
    <property type="protein sequence ID" value="TraesNOR7D03G04530650.1.CDS1"/>
    <property type="gene ID" value="TraesNOR7D03G04530650"/>
</dbReference>
<dbReference type="AlphaFoldDB" id="A0A3B6TYL7"/>
<evidence type="ECO:0000313" key="2">
    <source>
        <dbReference type="EnsemblPlants" id="TraesCS7D02G512300.1.cds1"/>
    </source>
</evidence>
<dbReference type="EnsemblPlants" id="TraesCS7D02G512300.1">
    <property type="protein sequence ID" value="TraesCS7D02G512300.1.cds1"/>
    <property type="gene ID" value="TraesCS7D02G512300"/>
</dbReference>
<dbReference type="PANTHER" id="PTHR33110:SF56">
    <property type="entry name" value="DUF295 DOMAIN-CONTAINING PROTEIN"/>
    <property type="match status" value="1"/>
</dbReference>
<evidence type="ECO:0000259" key="1">
    <source>
        <dbReference type="Pfam" id="PF03478"/>
    </source>
</evidence>
<dbReference type="Gramene" id="TraesARI7D03G04558800.1">
    <property type="protein sequence ID" value="TraesARI7D03G04558800.1.CDS1"/>
    <property type="gene ID" value="TraesARI7D03G04558800"/>
</dbReference>
<proteinExistence type="predicted"/>
<dbReference type="Pfam" id="PF03478">
    <property type="entry name" value="Beta-prop_KIB1-4"/>
    <property type="match status" value="1"/>
</dbReference>
<protein>
    <recommendedName>
        <fullName evidence="1">KIB1-4 beta-propeller domain-containing protein</fullName>
    </recommendedName>
</protein>
<dbReference type="Gramene" id="TraesJUL7D03G04526590.1">
    <property type="protein sequence ID" value="TraesJUL7D03G04526590.1.CDS1"/>
    <property type="gene ID" value="TraesJUL7D03G04526590"/>
</dbReference>
<evidence type="ECO:0000313" key="3">
    <source>
        <dbReference type="Proteomes" id="UP000019116"/>
    </source>
</evidence>
<dbReference type="InterPro" id="IPR005174">
    <property type="entry name" value="KIB1-4_b-propeller"/>
</dbReference>
<dbReference type="Gramene" id="TraesPARA_EIv1.0_2632630.1">
    <property type="protein sequence ID" value="TraesPARA_EIv1.0_2632630.1.CDS1"/>
    <property type="gene ID" value="TraesPARA_EIv1.0_2632630"/>
</dbReference>
<organism evidence="2">
    <name type="scientific">Triticum aestivum</name>
    <name type="common">Wheat</name>
    <dbReference type="NCBI Taxonomy" id="4565"/>
    <lineage>
        <taxon>Eukaryota</taxon>
        <taxon>Viridiplantae</taxon>
        <taxon>Streptophyta</taxon>
        <taxon>Embryophyta</taxon>
        <taxon>Tracheophyta</taxon>
        <taxon>Spermatophyta</taxon>
        <taxon>Magnoliopsida</taxon>
        <taxon>Liliopsida</taxon>
        <taxon>Poales</taxon>
        <taxon>Poaceae</taxon>
        <taxon>BOP clade</taxon>
        <taxon>Pooideae</taxon>
        <taxon>Triticodae</taxon>
        <taxon>Triticeae</taxon>
        <taxon>Triticinae</taxon>
        <taxon>Triticum</taxon>
    </lineage>
</organism>
<accession>A0A3B6TYL7</accession>
<dbReference type="Gramene" id="TraesWEE_scaffold_109037_01G000100.1">
    <property type="protein sequence ID" value="TraesWEE_scaffold_109037_01G000100.1"/>
    <property type="gene ID" value="TraesWEE_scaffold_109037_01G000100"/>
</dbReference>
<feature type="domain" description="KIB1-4 beta-propeller" evidence="1">
    <location>
        <begin position="115"/>
        <end position="356"/>
    </location>
</feature>
<name>A0A3B6TYL7_WHEAT</name>
<dbReference type="Gramene" id="TraesLAC7D03G04431240.1">
    <property type="protein sequence ID" value="TraesLAC7D03G04431240.1.CDS1"/>
    <property type="gene ID" value="TraesLAC7D03G04431240"/>
</dbReference>
<dbReference type="Gramene" id="TraesROB_scaffold_105241_01G000200.1">
    <property type="protein sequence ID" value="TraesROB_scaffold_105241_01G000200.1"/>
    <property type="gene ID" value="TraesROB_scaffold_105241_01G000200"/>
</dbReference>
<dbReference type="Gramene" id="TraesCLE_scaffold_088970_01G000200.1">
    <property type="protein sequence ID" value="TraesCLE_scaffold_088970_01G000200.1"/>
    <property type="gene ID" value="TraesCLE_scaffold_088970_01G000200"/>
</dbReference>
<dbReference type="PANTHER" id="PTHR33110">
    <property type="entry name" value="F-BOX/KELCH-REPEAT PROTEIN-RELATED"/>
    <property type="match status" value="1"/>
</dbReference>
<dbReference type="Gramene" id="TraesCS7D03G1210000.1">
    <property type="protein sequence ID" value="TraesCS7D03G1210000.1.CDS1"/>
    <property type="gene ID" value="TraesCS7D03G1210000"/>
</dbReference>
<dbReference type="Gramene" id="TraesCAD_scaffold_101301_01G000100.1">
    <property type="protein sequence ID" value="TraesCAD_scaffold_101301_01G000100.1"/>
    <property type="gene ID" value="TraesCAD_scaffold_101301_01G000100"/>
</dbReference>
<reference evidence="2" key="1">
    <citation type="submission" date="2018-08" db="EMBL/GenBank/DDBJ databases">
        <authorList>
            <person name="Rossello M."/>
        </authorList>
    </citation>
    <scope>NUCLEOTIDE SEQUENCE [LARGE SCALE GENOMIC DNA]</scope>
    <source>
        <strain evidence="2">cv. Chinese Spring</strain>
    </source>
</reference>